<dbReference type="InterPro" id="IPR017932">
    <property type="entry name" value="GATase_2_dom"/>
</dbReference>
<name>A0A9X1S2A9_9MICO</name>
<keyword evidence="3" id="KW-1185">Reference proteome</keyword>
<accession>A0A9X1S2A9</accession>
<dbReference type="RefSeq" id="WP_229384474.1">
    <property type="nucleotide sequence ID" value="NZ_JAGTTN010000003.1"/>
</dbReference>
<reference evidence="2" key="1">
    <citation type="submission" date="2021-04" db="EMBL/GenBank/DDBJ databases">
        <title>Microbacterium tenobrionis sp. nov. and Microbacterium allomyrinae sp. nov., isolated from larvae of Tenobrio molitor and Allomyrina dichotoma, respectively.</title>
        <authorList>
            <person name="Lee S.D."/>
        </authorList>
    </citation>
    <scope>NUCLEOTIDE SEQUENCE</scope>
    <source>
        <strain evidence="2">BWT-G7</strain>
    </source>
</reference>
<dbReference type="AlphaFoldDB" id="A0A9X1S2A9"/>
<evidence type="ECO:0000313" key="3">
    <source>
        <dbReference type="Proteomes" id="UP001139354"/>
    </source>
</evidence>
<gene>
    <name evidence="2" type="ORF">KEC57_09965</name>
</gene>
<feature type="domain" description="Glutamine amidotransferase type-2" evidence="1">
    <location>
        <begin position="2"/>
        <end position="263"/>
    </location>
</feature>
<dbReference type="InterPro" id="IPR029055">
    <property type="entry name" value="Ntn_hydrolases_N"/>
</dbReference>
<comment type="caution">
    <text evidence="2">The sequence shown here is derived from an EMBL/GenBank/DDBJ whole genome shotgun (WGS) entry which is preliminary data.</text>
</comment>
<proteinExistence type="predicted"/>
<protein>
    <recommendedName>
        <fullName evidence="1">Glutamine amidotransferase type-2 domain-containing protein</fullName>
    </recommendedName>
</protein>
<dbReference type="Proteomes" id="UP001139354">
    <property type="component" value="Unassembled WGS sequence"/>
</dbReference>
<organism evidence="2 3">
    <name type="scientific">Microbacterium allomyrinae</name>
    <dbReference type="NCBI Taxonomy" id="2830666"/>
    <lineage>
        <taxon>Bacteria</taxon>
        <taxon>Bacillati</taxon>
        <taxon>Actinomycetota</taxon>
        <taxon>Actinomycetes</taxon>
        <taxon>Micrococcales</taxon>
        <taxon>Microbacteriaceae</taxon>
        <taxon>Microbacterium</taxon>
    </lineage>
</organism>
<dbReference type="Gene3D" id="3.60.20.10">
    <property type="entry name" value="Glutamine Phosphoribosylpyrophosphate, subunit 1, domain 1"/>
    <property type="match status" value="1"/>
</dbReference>
<sequence length="263" mass="27515">MSRMLSYVAPEPMMAPAALGEEIIAEFAALAHLHADGWGTSWLDADTGAVRTAGGTEALDGPEQLKAVLSAPSSARLVYLRFASGGALPALEDIQPFLRGGIAFQHNGVITPREDALALLTEVERAELRGATDSEAYFAVVRHAQPDGAAWRETTVIARGVARVRSRFPGACLNAMILTGSGLHVVHAAGTAKVPLAAFAGRGADLEALPPGHDADYNTLRTTTNPSGVRIVATTGVDQRGWTRLADESVFLVTADGVAGVRL</sequence>
<evidence type="ECO:0000313" key="2">
    <source>
        <dbReference type="EMBL" id="MCC2032501.1"/>
    </source>
</evidence>
<dbReference type="SUPFAM" id="SSF56235">
    <property type="entry name" value="N-terminal nucleophile aminohydrolases (Ntn hydrolases)"/>
    <property type="match status" value="1"/>
</dbReference>
<dbReference type="EMBL" id="JAGTTN010000003">
    <property type="protein sequence ID" value="MCC2032501.1"/>
    <property type="molecule type" value="Genomic_DNA"/>
</dbReference>
<dbReference type="PROSITE" id="PS51278">
    <property type="entry name" value="GATASE_TYPE_2"/>
    <property type="match status" value="1"/>
</dbReference>
<evidence type="ECO:0000259" key="1">
    <source>
        <dbReference type="PROSITE" id="PS51278"/>
    </source>
</evidence>